<organism evidence="1">
    <name type="scientific">Symploca sp. SIO1C4</name>
    <dbReference type="NCBI Taxonomy" id="2607765"/>
    <lineage>
        <taxon>Bacteria</taxon>
        <taxon>Bacillati</taxon>
        <taxon>Cyanobacteriota</taxon>
        <taxon>Cyanophyceae</taxon>
        <taxon>Coleofasciculales</taxon>
        <taxon>Coleofasciculaceae</taxon>
        <taxon>Symploca</taxon>
    </lineage>
</organism>
<proteinExistence type="predicted"/>
<dbReference type="AlphaFoldDB" id="A0A6B3NQJ8"/>
<evidence type="ECO:0000313" key="1">
    <source>
        <dbReference type="EMBL" id="NER31518.1"/>
    </source>
</evidence>
<sequence>MPKAIALLRQFRVLRHPTDALDYLRDRFTSYRLLSLYHHFFPEEFANSQASPYPPIDQDEILYTPKEWEFLTLVNEGLFPLPYLDFEEYEYSPNSPNEILVTPLGLGWLDDEGVESLRRGFRVLFPFTELGRNYLEEYDQFGEEWYQEEFESPISFADIAHTHTVNSKQFRHLCHEQGKPLKFAPLTLKLIDLSTRNVWLDESGGWVNSYCGTTLTWSKQNVNYLTRKHRQAERIIDAVMEFVNWLEQDLTPRFFQILQLWNSASSTHKPSPR</sequence>
<accession>A0A6B3NQJ8</accession>
<protein>
    <submittedName>
        <fullName evidence="1">Uncharacterized protein</fullName>
    </submittedName>
</protein>
<reference evidence="1" key="1">
    <citation type="submission" date="2019-11" db="EMBL/GenBank/DDBJ databases">
        <title>Genomic insights into an expanded diversity of filamentous marine cyanobacteria reveals the extraordinary biosynthetic potential of Moorea and Okeania.</title>
        <authorList>
            <person name="Ferreira Leao T."/>
            <person name="Wang M."/>
            <person name="Moss N."/>
            <person name="Da Silva R."/>
            <person name="Sanders J."/>
            <person name="Nurk S."/>
            <person name="Gurevich A."/>
            <person name="Humphrey G."/>
            <person name="Reher R."/>
            <person name="Zhu Q."/>
            <person name="Belda-Ferre P."/>
            <person name="Glukhov E."/>
            <person name="Rex R."/>
            <person name="Dorrestein P.C."/>
            <person name="Knight R."/>
            <person name="Pevzner P."/>
            <person name="Gerwick W.H."/>
            <person name="Gerwick L."/>
        </authorList>
    </citation>
    <scope>NUCLEOTIDE SEQUENCE</scope>
    <source>
        <strain evidence="1">SIO1C4</strain>
    </source>
</reference>
<comment type="caution">
    <text evidence="1">The sequence shown here is derived from an EMBL/GenBank/DDBJ whole genome shotgun (WGS) entry which is preliminary data.</text>
</comment>
<gene>
    <name evidence="1" type="ORF">F6J89_28850</name>
</gene>
<name>A0A6B3NQJ8_9CYAN</name>
<dbReference type="EMBL" id="JAAHFQ010000843">
    <property type="protein sequence ID" value="NER31518.1"/>
    <property type="molecule type" value="Genomic_DNA"/>
</dbReference>